<keyword evidence="3" id="KW-1185">Reference proteome</keyword>
<dbReference type="Proteomes" id="UP000275267">
    <property type="component" value="Unassembled WGS sequence"/>
</dbReference>
<sequence>MAPRKQATGRGKKRVADGEGGSSPLSVKVARMTVEGSSWRASTIKERDLLRHAFLGIRPHFYLFHHLFRLKPQLDEDNPALVGGAGVQLRDKALYLEFSTLSSLSGWHAQWFYIGNHKPSLPGRDNAPPQRQECWLKKPTEEESRDIPELMKWIYHLKDQRVTGESMAYSFIECRIQPLQQRVHLGFEYEGTQDPSCMAPYVPSAEEVMRRVTRLFTGVTSEPYVPRLFGADYSPNPGDLERFRSDPPEPVFEEVAQDTPAAGDASDVATMPLRTKRVATRKRSVVAAAATPSSREEIDTEEKPELPRQGLVDLTGERSPLSGQTSPATGPRISTLTGNKTAPRGLVVPTTLPLRKPPRKSKTPAAASSSTIQAGTRASSQPKEPVAVSTAEPSVDKDVPASTGGRDLEPPTDAGVQPENEAPGNIPGANTEDSAQVGK</sequence>
<dbReference type="EMBL" id="PQIB02000004">
    <property type="protein sequence ID" value="RLN25487.1"/>
    <property type="molecule type" value="Genomic_DNA"/>
</dbReference>
<evidence type="ECO:0000256" key="1">
    <source>
        <dbReference type="SAM" id="MobiDB-lite"/>
    </source>
</evidence>
<accession>A0A3L6SUY0</accession>
<name>A0A3L6SUY0_PANMI</name>
<organism evidence="2 3">
    <name type="scientific">Panicum miliaceum</name>
    <name type="common">Proso millet</name>
    <name type="synonym">Broomcorn millet</name>
    <dbReference type="NCBI Taxonomy" id="4540"/>
    <lineage>
        <taxon>Eukaryota</taxon>
        <taxon>Viridiplantae</taxon>
        <taxon>Streptophyta</taxon>
        <taxon>Embryophyta</taxon>
        <taxon>Tracheophyta</taxon>
        <taxon>Spermatophyta</taxon>
        <taxon>Magnoliopsida</taxon>
        <taxon>Liliopsida</taxon>
        <taxon>Poales</taxon>
        <taxon>Poaceae</taxon>
        <taxon>PACMAD clade</taxon>
        <taxon>Panicoideae</taxon>
        <taxon>Panicodae</taxon>
        <taxon>Paniceae</taxon>
        <taxon>Panicinae</taxon>
        <taxon>Panicum</taxon>
        <taxon>Panicum sect. Panicum</taxon>
    </lineage>
</organism>
<protein>
    <submittedName>
        <fullName evidence="2">Retrotransposon protein, putative, Ty3-gypsy subclass</fullName>
    </submittedName>
</protein>
<comment type="caution">
    <text evidence="2">The sequence shown here is derived from an EMBL/GenBank/DDBJ whole genome shotgun (WGS) entry which is preliminary data.</text>
</comment>
<feature type="compositionally biased region" description="Basic and acidic residues" evidence="1">
    <location>
        <begin position="294"/>
        <end position="306"/>
    </location>
</feature>
<feature type="region of interest" description="Disordered" evidence="1">
    <location>
        <begin position="1"/>
        <end position="24"/>
    </location>
</feature>
<evidence type="ECO:0000313" key="3">
    <source>
        <dbReference type="Proteomes" id="UP000275267"/>
    </source>
</evidence>
<dbReference type="PANTHER" id="PTHR33026">
    <property type="entry name" value="OS06G0360600 PROTEIN"/>
    <property type="match status" value="1"/>
</dbReference>
<dbReference type="OrthoDB" id="685425at2759"/>
<feature type="compositionally biased region" description="Polar residues" evidence="1">
    <location>
        <begin position="321"/>
        <end position="340"/>
    </location>
</feature>
<gene>
    <name evidence="2" type="ORF">C2845_PM07G38070</name>
</gene>
<reference evidence="3" key="1">
    <citation type="journal article" date="2019" name="Nat. Commun.">
        <title>The genome of broomcorn millet.</title>
        <authorList>
            <person name="Zou C."/>
            <person name="Miki D."/>
            <person name="Li D."/>
            <person name="Tang Q."/>
            <person name="Xiao L."/>
            <person name="Rajput S."/>
            <person name="Deng P."/>
            <person name="Jia W."/>
            <person name="Huang R."/>
            <person name="Zhang M."/>
            <person name="Sun Y."/>
            <person name="Hu J."/>
            <person name="Fu X."/>
            <person name="Schnable P.S."/>
            <person name="Li F."/>
            <person name="Zhang H."/>
            <person name="Feng B."/>
            <person name="Zhu X."/>
            <person name="Liu R."/>
            <person name="Schnable J.C."/>
            <person name="Zhu J.-K."/>
            <person name="Zhang H."/>
        </authorList>
    </citation>
    <scope>NUCLEOTIDE SEQUENCE [LARGE SCALE GENOMIC DNA]</scope>
</reference>
<feature type="compositionally biased region" description="Polar residues" evidence="1">
    <location>
        <begin position="372"/>
        <end position="382"/>
    </location>
</feature>
<dbReference type="PANTHER" id="PTHR33026:SF7">
    <property type="entry name" value="OS03G0100275 PROTEIN"/>
    <property type="match status" value="1"/>
</dbReference>
<evidence type="ECO:0000313" key="2">
    <source>
        <dbReference type="EMBL" id="RLN25487.1"/>
    </source>
</evidence>
<feature type="region of interest" description="Disordered" evidence="1">
    <location>
        <begin position="281"/>
        <end position="439"/>
    </location>
</feature>
<dbReference type="AlphaFoldDB" id="A0A3L6SUY0"/>
<proteinExistence type="predicted"/>